<protein>
    <recommendedName>
        <fullName evidence="8">Iron-sulfur clusters transporter ABCB7, mitochondrial</fullName>
    </recommendedName>
    <alternativeName>
        <fullName evidence="9">ATP-binding cassette sub-family B member 7, mitochondrial</fullName>
    </alternativeName>
</protein>
<comment type="catalytic activity">
    <reaction evidence="10">
        <text>(glutathione)4[2Fe(III)-2S] cluster(in) + ATP + H2O = (glutathione)4[2Fe(III)-2S] cluster(out) + ADP + phosphate + H(+)</text>
        <dbReference type="Rhea" id="RHEA:67028"/>
        <dbReference type="ChEBI" id="CHEBI:15377"/>
        <dbReference type="ChEBI" id="CHEBI:15378"/>
        <dbReference type="ChEBI" id="CHEBI:30616"/>
        <dbReference type="ChEBI" id="CHEBI:43474"/>
        <dbReference type="ChEBI" id="CHEBI:167627"/>
        <dbReference type="ChEBI" id="CHEBI:456216"/>
    </reaction>
    <physiologicalReaction direction="left-to-right" evidence="10">
        <dbReference type="Rhea" id="RHEA:67029"/>
    </physiologicalReaction>
</comment>
<comment type="caution">
    <text evidence="13">The sequence shown here is derived from an EMBL/GenBank/DDBJ whole genome shotgun (WGS) entry which is preliminary data.</text>
</comment>
<evidence type="ECO:0000256" key="9">
    <source>
        <dbReference type="ARBA" id="ARBA00042945"/>
    </source>
</evidence>
<dbReference type="PANTHER" id="PTHR24221">
    <property type="entry name" value="ATP-BINDING CASSETTE SUB-FAMILY B"/>
    <property type="match status" value="1"/>
</dbReference>
<evidence type="ECO:0000313" key="13">
    <source>
        <dbReference type="EMBL" id="MEQ2167860.1"/>
    </source>
</evidence>
<accession>A0ABV0N8Y0</accession>
<feature type="non-terminal residue" evidence="13">
    <location>
        <position position="1"/>
    </location>
</feature>
<feature type="region of interest" description="Disordered" evidence="11">
    <location>
        <begin position="344"/>
        <end position="364"/>
    </location>
</feature>
<dbReference type="InterPro" id="IPR036640">
    <property type="entry name" value="ABC1_TM_sf"/>
</dbReference>
<keyword evidence="14" id="KW-1185">Reference proteome</keyword>
<dbReference type="Proteomes" id="UP001476798">
    <property type="component" value="Unassembled WGS sequence"/>
</dbReference>
<evidence type="ECO:0000259" key="12">
    <source>
        <dbReference type="PROSITE" id="PS50893"/>
    </source>
</evidence>
<dbReference type="InterPro" id="IPR017871">
    <property type="entry name" value="ABC_transporter-like_CS"/>
</dbReference>
<dbReference type="InterPro" id="IPR003593">
    <property type="entry name" value="AAA+_ATPase"/>
</dbReference>
<evidence type="ECO:0000256" key="7">
    <source>
        <dbReference type="ARBA" id="ARBA00023136"/>
    </source>
</evidence>
<reference evidence="13 14" key="1">
    <citation type="submission" date="2021-06" db="EMBL/GenBank/DDBJ databases">
        <authorList>
            <person name="Palmer J.M."/>
        </authorList>
    </citation>
    <scope>NUCLEOTIDE SEQUENCE [LARGE SCALE GENOMIC DNA]</scope>
    <source>
        <strain evidence="13 14">GA_2019</strain>
        <tissue evidence="13">Muscle</tissue>
    </source>
</reference>
<keyword evidence="3" id="KW-0812">Transmembrane</keyword>
<evidence type="ECO:0000256" key="11">
    <source>
        <dbReference type="SAM" id="MobiDB-lite"/>
    </source>
</evidence>
<evidence type="ECO:0000256" key="4">
    <source>
        <dbReference type="ARBA" id="ARBA00022741"/>
    </source>
</evidence>
<dbReference type="SMART" id="SM00382">
    <property type="entry name" value="AAA"/>
    <property type="match status" value="1"/>
</dbReference>
<dbReference type="PANTHER" id="PTHR24221:SF402">
    <property type="entry name" value="IRON-SULFUR CLUSTERS TRANSPORTER ABCB7, MITOCHONDRIAL"/>
    <property type="match status" value="1"/>
</dbReference>
<evidence type="ECO:0000256" key="5">
    <source>
        <dbReference type="ARBA" id="ARBA00022840"/>
    </source>
</evidence>
<feature type="domain" description="ABC transporter" evidence="12">
    <location>
        <begin position="69"/>
        <end position="260"/>
    </location>
</feature>
<comment type="subcellular location">
    <subcellularLocation>
        <location evidence="1">Mitochondrion membrane</location>
        <topology evidence="1">Multi-pass membrane protein</topology>
    </subcellularLocation>
</comment>
<dbReference type="Gene3D" id="3.40.50.300">
    <property type="entry name" value="P-loop containing nucleotide triphosphate hydrolases"/>
    <property type="match status" value="2"/>
</dbReference>
<evidence type="ECO:0000256" key="3">
    <source>
        <dbReference type="ARBA" id="ARBA00022692"/>
    </source>
</evidence>
<evidence type="ECO:0000256" key="2">
    <source>
        <dbReference type="ARBA" id="ARBA00022448"/>
    </source>
</evidence>
<keyword evidence="6" id="KW-1133">Transmembrane helix</keyword>
<evidence type="ECO:0000256" key="1">
    <source>
        <dbReference type="ARBA" id="ARBA00004225"/>
    </source>
</evidence>
<gene>
    <name evidence="13" type="ORF">GOODEAATRI_008333</name>
</gene>
<dbReference type="PROSITE" id="PS00211">
    <property type="entry name" value="ABC_TRANSPORTER_1"/>
    <property type="match status" value="1"/>
</dbReference>
<evidence type="ECO:0000313" key="14">
    <source>
        <dbReference type="Proteomes" id="UP001476798"/>
    </source>
</evidence>
<dbReference type="EMBL" id="JAHRIO010030426">
    <property type="protein sequence ID" value="MEQ2167860.1"/>
    <property type="molecule type" value="Genomic_DNA"/>
</dbReference>
<keyword evidence="7" id="KW-0472">Membrane</keyword>
<dbReference type="InterPro" id="IPR027417">
    <property type="entry name" value="P-loop_NTPase"/>
</dbReference>
<dbReference type="Pfam" id="PF00005">
    <property type="entry name" value="ABC_tran"/>
    <property type="match status" value="2"/>
</dbReference>
<dbReference type="SUPFAM" id="SSF90123">
    <property type="entry name" value="ABC transporter transmembrane region"/>
    <property type="match status" value="1"/>
</dbReference>
<evidence type="ECO:0000256" key="8">
    <source>
        <dbReference type="ARBA" id="ARBA00041016"/>
    </source>
</evidence>
<keyword evidence="2" id="KW-0813">Transport</keyword>
<organism evidence="13 14">
    <name type="scientific">Goodea atripinnis</name>
    <dbReference type="NCBI Taxonomy" id="208336"/>
    <lineage>
        <taxon>Eukaryota</taxon>
        <taxon>Metazoa</taxon>
        <taxon>Chordata</taxon>
        <taxon>Craniata</taxon>
        <taxon>Vertebrata</taxon>
        <taxon>Euteleostomi</taxon>
        <taxon>Actinopterygii</taxon>
        <taxon>Neopterygii</taxon>
        <taxon>Teleostei</taxon>
        <taxon>Neoteleostei</taxon>
        <taxon>Acanthomorphata</taxon>
        <taxon>Ovalentaria</taxon>
        <taxon>Atherinomorphae</taxon>
        <taxon>Cyprinodontiformes</taxon>
        <taxon>Goodeidae</taxon>
        <taxon>Goodea</taxon>
    </lineage>
</organism>
<evidence type="ECO:0000256" key="6">
    <source>
        <dbReference type="ARBA" id="ARBA00022989"/>
    </source>
</evidence>
<dbReference type="InterPro" id="IPR003439">
    <property type="entry name" value="ABC_transporter-like_ATP-bd"/>
</dbReference>
<dbReference type="PROSITE" id="PS50893">
    <property type="entry name" value="ABC_TRANSPORTER_2"/>
    <property type="match status" value="1"/>
</dbReference>
<keyword evidence="5" id="KW-0067">ATP-binding</keyword>
<dbReference type="Gene3D" id="1.20.1560.10">
    <property type="entry name" value="ABC transporter type 1, transmembrane domain"/>
    <property type="match status" value="1"/>
</dbReference>
<sequence>TMTVGDLVMVNGLLFQLSLPLNFLGTVYRETRQALIDMNTLFTLLSVDTKIKEKDLAPPLIVTPQDATIRFEDVYFEYLEGQKVLNGVSFEVPAGKKVAIVGGSGSGKSTIVRLLFRFYEPQQGNIYIAGQNIREDAVLFHNTIFYNLQYGNINATAEEVSSPLSGGEKQRVAIARTILKNPPILLYDEATSSLDSITEENILSSMKGIVKDRTSMFIAHRLSTVVDADEILVLNQPRWGKGMPSFVCGCVGGERLSFCPRVCVFARTQQLLGRRRGLLAVWSRCKADYISVYGPFISICEHFSPLFCFQGKVAEQGSHHTLLATPGSLYGELWNAQNSKIMSRAGDKNSAVPPAERLSQKEEERKKLQEEILNSVKGCGNCSC</sequence>
<keyword evidence="4" id="KW-0547">Nucleotide-binding</keyword>
<proteinExistence type="predicted"/>
<dbReference type="InterPro" id="IPR039421">
    <property type="entry name" value="Type_1_exporter"/>
</dbReference>
<evidence type="ECO:0000256" key="10">
    <source>
        <dbReference type="ARBA" id="ARBA00048046"/>
    </source>
</evidence>
<dbReference type="SUPFAM" id="SSF52540">
    <property type="entry name" value="P-loop containing nucleoside triphosphate hydrolases"/>
    <property type="match status" value="1"/>
</dbReference>
<name>A0ABV0N8Y0_9TELE</name>